<feature type="non-terminal residue" evidence="2">
    <location>
        <position position="53"/>
    </location>
</feature>
<evidence type="ECO:0000256" key="1">
    <source>
        <dbReference type="SAM" id="MobiDB-lite"/>
    </source>
</evidence>
<dbReference type="GeneID" id="20329829"/>
<dbReference type="RefSeq" id="XP_009177163.1">
    <property type="nucleotide sequence ID" value="XM_009178899.1"/>
</dbReference>
<reference evidence="2 3" key="1">
    <citation type="submission" date="2013-11" db="EMBL/GenBank/DDBJ databases">
        <title>Opisthorchis viverrini - life in the bile duct.</title>
        <authorList>
            <person name="Young N.D."/>
            <person name="Nagarajan N."/>
            <person name="Lin S.J."/>
            <person name="Korhonen P.K."/>
            <person name="Jex A.R."/>
            <person name="Hall R.S."/>
            <person name="Safavi-Hemami H."/>
            <person name="Kaewkong W."/>
            <person name="Bertrand D."/>
            <person name="Gao S."/>
            <person name="Seet Q."/>
            <person name="Wongkham S."/>
            <person name="Teh B.T."/>
            <person name="Wongkham C."/>
            <person name="Intapan P.M."/>
            <person name="Maleewong W."/>
            <person name="Yang X."/>
            <person name="Hu M."/>
            <person name="Wang Z."/>
            <person name="Hofmann A."/>
            <person name="Sternberg P.W."/>
            <person name="Tan P."/>
            <person name="Wang J."/>
            <person name="Gasser R.B."/>
        </authorList>
    </citation>
    <scope>NUCLEOTIDE SEQUENCE [LARGE SCALE GENOMIC DNA]</scope>
</reference>
<keyword evidence="3" id="KW-1185">Reference proteome</keyword>
<organism evidence="2 3">
    <name type="scientific">Opisthorchis viverrini</name>
    <name type="common">Southeast Asian liver fluke</name>
    <dbReference type="NCBI Taxonomy" id="6198"/>
    <lineage>
        <taxon>Eukaryota</taxon>
        <taxon>Metazoa</taxon>
        <taxon>Spiralia</taxon>
        <taxon>Lophotrochozoa</taxon>
        <taxon>Platyhelminthes</taxon>
        <taxon>Trematoda</taxon>
        <taxon>Digenea</taxon>
        <taxon>Opisthorchiida</taxon>
        <taxon>Opisthorchiata</taxon>
        <taxon>Opisthorchiidae</taxon>
        <taxon>Opisthorchis</taxon>
    </lineage>
</organism>
<dbReference type="EMBL" id="KL597339">
    <property type="protein sequence ID" value="KER19091.1"/>
    <property type="molecule type" value="Genomic_DNA"/>
</dbReference>
<dbReference type="AlphaFoldDB" id="A0A074YWE7"/>
<protein>
    <submittedName>
        <fullName evidence="2">Uncharacterized protein</fullName>
    </submittedName>
</protein>
<proteinExistence type="predicted"/>
<gene>
    <name evidence="2" type="ORF">T265_15664</name>
</gene>
<dbReference type="Proteomes" id="UP000054324">
    <property type="component" value="Unassembled WGS sequence"/>
</dbReference>
<evidence type="ECO:0000313" key="3">
    <source>
        <dbReference type="Proteomes" id="UP000054324"/>
    </source>
</evidence>
<dbReference type="KEGG" id="ovi:T265_15664"/>
<feature type="compositionally biased region" description="Polar residues" evidence="1">
    <location>
        <begin position="39"/>
        <end position="53"/>
    </location>
</feature>
<name>A0A074YWE7_OPIVI</name>
<evidence type="ECO:0000313" key="2">
    <source>
        <dbReference type="EMBL" id="KER19091.1"/>
    </source>
</evidence>
<sequence length="53" mass="6060">MIPSYCDAYELFPFIYQIIIIPRAILAGTDDATMPGRPKQSSQNRSSETPYYE</sequence>
<accession>A0A074YWE7</accession>
<dbReference type="CTD" id="20329829"/>
<feature type="region of interest" description="Disordered" evidence="1">
    <location>
        <begin position="31"/>
        <end position="53"/>
    </location>
</feature>